<evidence type="ECO:0000313" key="1">
    <source>
        <dbReference type="EMBL" id="SAL05550.1"/>
    </source>
</evidence>
<protein>
    <submittedName>
        <fullName evidence="1">Uncharacterized protein</fullName>
    </submittedName>
</protein>
<dbReference type="OrthoDB" id="506280at2"/>
<accession>A0A158EFS2</accession>
<dbReference type="EMBL" id="FCOX02000084">
    <property type="protein sequence ID" value="SAL05550.1"/>
    <property type="molecule type" value="Genomic_DNA"/>
</dbReference>
<name>A0A158EFS2_9BURK</name>
<gene>
    <name evidence="1" type="ORF">AWB78_07561</name>
</gene>
<proteinExistence type="predicted"/>
<sequence length="381" mass="42503">MSSSQSKIFLVDVHGATTVLNESHYKTEADLQTLLAANPDLLPGEQMSGSPQSWLLIGKELGVPNGPEVGDKWRIDHLFVDEAGVPTLVECKRSSDPRARREVVAQMLDYAANGVLYWTMEKLKATFAATCGDKKDSAEVLGDFLAENSSEDQPLFTDEAFWSKIMENLDKRRVRLIFVADEISRELKRLVEFMNETMSEVEVLAVEIRHYWREGLKDRVLVPSLVGATERANSSKDRSGTPPRIDKSTFMNSVNDAARPFYTNLVDEVVKLGAFIYWGEKRFSVRFKKQNGKTVTLAYGGPPAEFQYYLDRKGVADDTTRIALRDQVIKASGGKLIQTGEFGAKCVIDAMNRDIILNVAIDAFKRALDAFEREADATSAA</sequence>
<dbReference type="Proteomes" id="UP000071859">
    <property type="component" value="Unassembled WGS sequence"/>
</dbReference>
<dbReference type="GO" id="GO:0003676">
    <property type="term" value="F:nucleic acid binding"/>
    <property type="evidence" value="ECO:0007669"/>
    <property type="project" value="InterPro"/>
</dbReference>
<evidence type="ECO:0000313" key="2">
    <source>
        <dbReference type="Proteomes" id="UP000071859"/>
    </source>
</evidence>
<keyword evidence="2" id="KW-1185">Reference proteome</keyword>
<dbReference type="AlphaFoldDB" id="A0A158EFS2"/>
<organism evidence="1 2">
    <name type="scientific">Caballeronia calidae</name>
    <dbReference type="NCBI Taxonomy" id="1777139"/>
    <lineage>
        <taxon>Bacteria</taxon>
        <taxon>Pseudomonadati</taxon>
        <taxon>Pseudomonadota</taxon>
        <taxon>Betaproteobacteria</taxon>
        <taxon>Burkholderiales</taxon>
        <taxon>Burkholderiaceae</taxon>
        <taxon>Caballeronia</taxon>
    </lineage>
</organism>
<dbReference type="Gene3D" id="3.40.1350.10">
    <property type="match status" value="1"/>
</dbReference>
<reference evidence="1" key="1">
    <citation type="submission" date="2016-01" db="EMBL/GenBank/DDBJ databases">
        <authorList>
            <person name="Peeters C."/>
        </authorList>
    </citation>
    <scope>NUCLEOTIDE SEQUENCE</scope>
    <source>
        <strain evidence="1">LMG 29321</strain>
    </source>
</reference>
<dbReference type="InterPro" id="IPR011856">
    <property type="entry name" value="tRNA_endonuc-like_dom_sf"/>
</dbReference>
<dbReference type="RefSeq" id="WP_062611684.1">
    <property type="nucleotide sequence ID" value="NZ_FCOX02000084.1"/>
</dbReference>
<comment type="caution">
    <text evidence="1">The sequence shown here is derived from an EMBL/GenBank/DDBJ whole genome shotgun (WGS) entry which is preliminary data.</text>
</comment>